<sequence length="104" mass="11306">MLSAAAAAGLAARSVAVVLAVSLFFFFFLFFRDWLLLDELVGFGWVGFGAVALLAAAVDTAFHGSGLWCFHYQIGIGRYTRVLLCSIIHCSTLHCSTRLPMALF</sequence>
<dbReference type="EMBL" id="ML995486">
    <property type="protein sequence ID" value="KAF2141787.1"/>
    <property type="molecule type" value="Genomic_DNA"/>
</dbReference>
<dbReference type="GeneID" id="54302761"/>
<feature type="transmembrane region" description="Helical" evidence="1">
    <location>
        <begin position="12"/>
        <end position="31"/>
    </location>
</feature>
<name>A0A6A6BFT7_9PEZI</name>
<dbReference type="AlphaFoldDB" id="A0A6A6BFT7"/>
<keyword evidence="3" id="KW-1185">Reference proteome</keyword>
<feature type="transmembrane region" description="Helical" evidence="1">
    <location>
        <begin position="43"/>
        <end position="62"/>
    </location>
</feature>
<evidence type="ECO:0000313" key="3">
    <source>
        <dbReference type="Proteomes" id="UP000799438"/>
    </source>
</evidence>
<keyword evidence="1" id="KW-0472">Membrane</keyword>
<evidence type="ECO:0000256" key="1">
    <source>
        <dbReference type="SAM" id="Phobius"/>
    </source>
</evidence>
<organism evidence="2 3">
    <name type="scientific">Aplosporella prunicola CBS 121167</name>
    <dbReference type="NCBI Taxonomy" id="1176127"/>
    <lineage>
        <taxon>Eukaryota</taxon>
        <taxon>Fungi</taxon>
        <taxon>Dikarya</taxon>
        <taxon>Ascomycota</taxon>
        <taxon>Pezizomycotina</taxon>
        <taxon>Dothideomycetes</taxon>
        <taxon>Dothideomycetes incertae sedis</taxon>
        <taxon>Botryosphaeriales</taxon>
        <taxon>Aplosporellaceae</taxon>
        <taxon>Aplosporella</taxon>
    </lineage>
</organism>
<reference evidence="2" key="1">
    <citation type="journal article" date="2020" name="Stud. Mycol.">
        <title>101 Dothideomycetes genomes: a test case for predicting lifestyles and emergence of pathogens.</title>
        <authorList>
            <person name="Haridas S."/>
            <person name="Albert R."/>
            <person name="Binder M."/>
            <person name="Bloem J."/>
            <person name="Labutti K."/>
            <person name="Salamov A."/>
            <person name="Andreopoulos B."/>
            <person name="Baker S."/>
            <person name="Barry K."/>
            <person name="Bills G."/>
            <person name="Bluhm B."/>
            <person name="Cannon C."/>
            <person name="Castanera R."/>
            <person name="Culley D."/>
            <person name="Daum C."/>
            <person name="Ezra D."/>
            <person name="Gonzalez J."/>
            <person name="Henrissat B."/>
            <person name="Kuo A."/>
            <person name="Liang C."/>
            <person name="Lipzen A."/>
            <person name="Lutzoni F."/>
            <person name="Magnuson J."/>
            <person name="Mondo S."/>
            <person name="Nolan M."/>
            <person name="Ohm R."/>
            <person name="Pangilinan J."/>
            <person name="Park H.-J."/>
            <person name="Ramirez L."/>
            <person name="Alfaro M."/>
            <person name="Sun H."/>
            <person name="Tritt A."/>
            <person name="Yoshinaga Y."/>
            <person name="Zwiers L.-H."/>
            <person name="Turgeon B."/>
            <person name="Goodwin S."/>
            <person name="Spatafora J."/>
            <person name="Crous P."/>
            <person name="Grigoriev I."/>
        </authorList>
    </citation>
    <scope>NUCLEOTIDE SEQUENCE</scope>
    <source>
        <strain evidence="2">CBS 121167</strain>
    </source>
</reference>
<accession>A0A6A6BFT7</accession>
<dbReference type="Proteomes" id="UP000799438">
    <property type="component" value="Unassembled WGS sequence"/>
</dbReference>
<keyword evidence="1" id="KW-1133">Transmembrane helix</keyword>
<evidence type="ECO:0000313" key="2">
    <source>
        <dbReference type="EMBL" id="KAF2141787.1"/>
    </source>
</evidence>
<gene>
    <name evidence="2" type="ORF">K452DRAFT_33737</name>
</gene>
<keyword evidence="1" id="KW-0812">Transmembrane</keyword>
<proteinExistence type="predicted"/>
<dbReference type="RefSeq" id="XP_033397499.1">
    <property type="nucleotide sequence ID" value="XM_033545261.1"/>
</dbReference>
<protein>
    <submittedName>
        <fullName evidence="2">Uncharacterized protein</fullName>
    </submittedName>
</protein>